<evidence type="ECO:0000256" key="11">
    <source>
        <dbReference type="ARBA" id="ARBA00031350"/>
    </source>
</evidence>
<evidence type="ECO:0000256" key="10">
    <source>
        <dbReference type="ARBA" id="ARBA00031323"/>
    </source>
</evidence>
<protein>
    <recommendedName>
        <fullName evidence="4">Protein-L-isoaspartate O-methyltransferase</fullName>
        <ecNumber evidence="3">2.1.1.77</ecNumber>
    </recommendedName>
    <alternativeName>
        <fullName evidence="11">L-isoaspartyl protein carboxyl methyltransferase</fullName>
    </alternativeName>
    <alternativeName>
        <fullName evidence="9">Protein L-isoaspartyl methyltransferase</fullName>
    </alternativeName>
    <alternativeName>
        <fullName evidence="10">Protein-beta-aspartate methyltransferase</fullName>
    </alternativeName>
</protein>
<comment type="subcellular location">
    <subcellularLocation>
        <location evidence="1">Cytoplasm</location>
    </subcellularLocation>
</comment>
<dbReference type="NCBIfam" id="TIGR04364">
    <property type="entry name" value="methyltran_FxLD"/>
    <property type="match status" value="1"/>
</dbReference>
<dbReference type="CDD" id="cd02440">
    <property type="entry name" value="AdoMet_MTases"/>
    <property type="match status" value="1"/>
</dbReference>
<keyword evidence="7 12" id="KW-0808">Transferase</keyword>
<dbReference type="PANTHER" id="PTHR11579">
    <property type="entry name" value="PROTEIN-L-ISOASPARTATE O-METHYLTRANSFERASE"/>
    <property type="match status" value="1"/>
</dbReference>
<sequence length="430" mass="46468">MTDRTTHEDTASEVANSDRAAQLRKQVVDDLIAEGTIVSGPVEEAMRKVRRELFAPGGDLDEIYHCYNGFVTKRDAEGNATSSISAPQVQAHMLEQAEITTGMRILEIGSGGYNAALLAELVGPSGQVTTVDIDKDVTDRAERQLAEAGYSQVNVVLVDAEGGVPEYAPYDRILVTVGTWDIPPAWIAQLAEGGRLLVPLQVRGLSRTLAFERADGFLISRSSRLFGFVPMQGAGAHQGKQLVMRGGEVTLRFDDEFPVDATALQGLFDTPRVEVWSGATIGRFELWADAHMWLASALPGFCRVVLDRKLDSGVITPPGRQSGASAVVAGGSFAYVTTRRADEENLEWGVHAFGPDADDLGEEVAELLRIWGREHRGGPGPQFRVYPVGTPDDQLSEGRVIDKKHSRVTISWPQAAITAAGQGALQHPTE</sequence>
<dbReference type="InterPro" id="IPR000682">
    <property type="entry name" value="PCMT"/>
</dbReference>
<keyword evidence="6 12" id="KW-0489">Methyltransferase</keyword>
<dbReference type="EC" id="2.1.1.77" evidence="3"/>
<dbReference type="Gene3D" id="3.40.50.150">
    <property type="entry name" value="Vaccinia Virus protein VP39"/>
    <property type="match status" value="1"/>
</dbReference>
<proteinExistence type="inferred from homology"/>
<evidence type="ECO:0000256" key="2">
    <source>
        <dbReference type="ARBA" id="ARBA00005369"/>
    </source>
</evidence>
<dbReference type="Pfam" id="PF01135">
    <property type="entry name" value="PCMT"/>
    <property type="match status" value="1"/>
</dbReference>
<evidence type="ECO:0000256" key="9">
    <source>
        <dbReference type="ARBA" id="ARBA00030757"/>
    </source>
</evidence>
<evidence type="ECO:0000256" key="8">
    <source>
        <dbReference type="ARBA" id="ARBA00022691"/>
    </source>
</evidence>
<keyword evidence="8" id="KW-0949">S-adenosyl-L-methionine</keyword>
<accession>A0A1G9YMN1</accession>
<name>A0A1G9YMN1_9PSEU</name>
<dbReference type="GO" id="GO:0032259">
    <property type="term" value="P:methylation"/>
    <property type="evidence" value="ECO:0007669"/>
    <property type="project" value="UniProtKB-KW"/>
</dbReference>
<dbReference type="SUPFAM" id="SSF53335">
    <property type="entry name" value="S-adenosyl-L-methionine-dependent methyltransferases"/>
    <property type="match status" value="1"/>
</dbReference>
<evidence type="ECO:0000313" key="12">
    <source>
        <dbReference type="EMBL" id="SDN10257.1"/>
    </source>
</evidence>
<evidence type="ECO:0000313" key="13">
    <source>
        <dbReference type="Proteomes" id="UP000199682"/>
    </source>
</evidence>
<dbReference type="AlphaFoldDB" id="A0A1G9YMN1"/>
<evidence type="ECO:0000256" key="4">
    <source>
        <dbReference type="ARBA" id="ARBA00013346"/>
    </source>
</evidence>
<dbReference type="GO" id="GO:0004719">
    <property type="term" value="F:protein-L-isoaspartate (D-aspartate) O-methyltransferase activity"/>
    <property type="evidence" value="ECO:0007669"/>
    <property type="project" value="UniProtKB-EC"/>
</dbReference>
<keyword evidence="5" id="KW-0963">Cytoplasm</keyword>
<evidence type="ECO:0000256" key="3">
    <source>
        <dbReference type="ARBA" id="ARBA00011890"/>
    </source>
</evidence>
<reference evidence="13" key="1">
    <citation type="submission" date="2016-10" db="EMBL/GenBank/DDBJ databases">
        <authorList>
            <person name="Varghese N."/>
            <person name="Submissions S."/>
        </authorList>
    </citation>
    <scope>NUCLEOTIDE SEQUENCE [LARGE SCALE GENOMIC DNA]</scope>
    <source>
        <strain evidence="13">DSM 44796</strain>
    </source>
</reference>
<evidence type="ECO:0000256" key="7">
    <source>
        <dbReference type="ARBA" id="ARBA00022679"/>
    </source>
</evidence>
<dbReference type="Proteomes" id="UP000199682">
    <property type="component" value="Unassembled WGS sequence"/>
</dbReference>
<evidence type="ECO:0000256" key="1">
    <source>
        <dbReference type="ARBA" id="ARBA00004496"/>
    </source>
</evidence>
<dbReference type="GO" id="GO:0005737">
    <property type="term" value="C:cytoplasm"/>
    <property type="evidence" value="ECO:0007669"/>
    <property type="project" value="UniProtKB-SubCell"/>
</dbReference>
<dbReference type="PANTHER" id="PTHR11579:SF0">
    <property type="entry name" value="PROTEIN-L-ISOASPARTATE(D-ASPARTATE) O-METHYLTRANSFERASE"/>
    <property type="match status" value="1"/>
</dbReference>
<gene>
    <name evidence="12" type="ORF">SAMN04488074_13435</name>
</gene>
<dbReference type="InterPro" id="IPR027573">
    <property type="entry name" value="Methyltran_FxLD"/>
</dbReference>
<organism evidence="12 13">
    <name type="scientific">Lentzea albidocapillata subsp. violacea</name>
    <dbReference type="NCBI Taxonomy" id="128104"/>
    <lineage>
        <taxon>Bacteria</taxon>
        <taxon>Bacillati</taxon>
        <taxon>Actinomycetota</taxon>
        <taxon>Actinomycetes</taxon>
        <taxon>Pseudonocardiales</taxon>
        <taxon>Pseudonocardiaceae</taxon>
        <taxon>Lentzea</taxon>
    </lineage>
</organism>
<dbReference type="InterPro" id="IPR029063">
    <property type="entry name" value="SAM-dependent_MTases_sf"/>
</dbReference>
<evidence type="ECO:0000256" key="5">
    <source>
        <dbReference type="ARBA" id="ARBA00022490"/>
    </source>
</evidence>
<dbReference type="EMBL" id="FNET01000034">
    <property type="protein sequence ID" value="SDN10257.1"/>
    <property type="molecule type" value="Genomic_DNA"/>
</dbReference>
<evidence type="ECO:0000256" key="6">
    <source>
        <dbReference type="ARBA" id="ARBA00022603"/>
    </source>
</evidence>
<comment type="similarity">
    <text evidence="2">Belongs to the methyltransferase superfamily. L-isoaspartyl/D-aspartyl protein methyltransferase family.</text>
</comment>